<organism evidence="3 4">
    <name type="scientific">Tetrahymena thermophila (strain SB210)</name>
    <dbReference type="NCBI Taxonomy" id="312017"/>
    <lineage>
        <taxon>Eukaryota</taxon>
        <taxon>Sar</taxon>
        <taxon>Alveolata</taxon>
        <taxon>Ciliophora</taxon>
        <taxon>Intramacronucleata</taxon>
        <taxon>Oligohymenophorea</taxon>
        <taxon>Hymenostomatida</taxon>
        <taxon>Tetrahymenina</taxon>
        <taxon>Tetrahymenidae</taxon>
        <taxon>Tetrahymena</taxon>
    </lineage>
</organism>
<dbReference type="Proteomes" id="UP000009168">
    <property type="component" value="Unassembled WGS sequence"/>
</dbReference>
<sequence>MSWEDLEFQNITNGGSLNQQQIDKLKKEKQKFNYQLQKTLDFINTGNYSMFEQFNIDYLYQKWKKLEVKYISMVCPIKSKIEKYKTQEPYSHSIILAAKVIQDQSDLLKLFNIMNINSIKIPLIIESAIVCLAVFLFIANYGYFQLLQVQRPIEILIKFLKKSLQQQHQCQVQIYTKKDEKVVNLSNIQKMIFRKRNTTTNLTNNFSKFKNEDQVNTLLSPVHNETPSQTTFNNLQFVNQWNQLDRRLEQNKTIQLFSKVNLNSKANLEDHTQVEYLDSCILKNKKQRHYSQQNFKSNQTSFKNSTQQLFNYDLNNQGNNSQKNYSSFRSFKNSPESNLSNRFSSLSQITQEQKNKDENKEKILQGLKPLFLEMQIIKEAFQNLERLINYKIDASNPNQQDKMNTLYHFAKAKNTFQMLNNQNGLSRCYFNLGVIYILRNEFSLASQYLESSVWLTMALIGIDSLYKIKDKYALQHDTEQEEWLLIFSKRIFSLAYSQKQAAFQIIYQEKEDYLIQNSSLKSFQHKLIPPDQMQQIKSLLKKSLDYFNAIQNLFNNRSQSISEIFQIYIYQEITEILIHLDHKNYCKQIKNYTNKIVQLLSKINRQKFKINQRPISLNDYKLSEESHHIIQEEDIEYLSNSNTNQNDTQIFNQEIINKMIDVINNRQKVILGYLELVQENHFIAIEYLTQSLEEGKFYSPLLRKKTIFYLNQLFEEVSFKQDFIDELILNLDDSVKIDLTLLLQMSSFQYNFIFDNCLQNFVKQNFFRPQDRIQVIIFNENLEEFLPLTIIQSQHHLASIINSIQSYKKQSIQNYMKNASSQLNWQSALIQSLENIQRAQDQKIKYTLIEQKSNNPILQKVECQTKINKFCLDEDDYKMQSSLFSYEPFISENELMIRLKKLREEEVTIYQKEFLSILNHF</sequence>
<dbReference type="RefSeq" id="XP_001016272.2">
    <property type="nucleotide sequence ID" value="XM_001016272.2"/>
</dbReference>
<accession>I7M7U6</accession>
<keyword evidence="2" id="KW-0472">Membrane</keyword>
<dbReference type="GeneID" id="7842641"/>
<dbReference type="AlphaFoldDB" id="I7M7U6"/>
<name>I7M7U6_TETTS</name>
<evidence type="ECO:0000313" key="3">
    <source>
        <dbReference type="EMBL" id="EAR96027.2"/>
    </source>
</evidence>
<dbReference type="InParanoid" id="I7M7U6"/>
<evidence type="ECO:0000313" key="4">
    <source>
        <dbReference type="Proteomes" id="UP000009168"/>
    </source>
</evidence>
<keyword evidence="2" id="KW-1133">Transmembrane helix</keyword>
<evidence type="ECO:0000256" key="1">
    <source>
        <dbReference type="SAM" id="MobiDB-lite"/>
    </source>
</evidence>
<keyword evidence="4" id="KW-1185">Reference proteome</keyword>
<dbReference type="KEGG" id="tet:TTHERM_00126920"/>
<gene>
    <name evidence="3" type="ORF">TTHERM_00126920</name>
</gene>
<feature type="region of interest" description="Disordered" evidence="1">
    <location>
        <begin position="312"/>
        <end position="342"/>
    </location>
</feature>
<reference evidence="4" key="1">
    <citation type="journal article" date="2006" name="PLoS Biol.">
        <title>Macronuclear genome sequence of the ciliate Tetrahymena thermophila, a model eukaryote.</title>
        <authorList>
            <person name="Eisen J.A."/>
            <person name="Coyne R.S."/>
            <person name="Wu M."/>
            <person name="Wu D."/>
            <person name="Thiagarajan M."/>
            <person name="Wortman J.R."/>
            <person name="Badger J.H."/>
            <person name="Ren Q."/>
            <person name="Amedeo P."/>
            <person name="Jones K.M."/>
            <person name="Tallon L.J."/>
            <person name="Delcher A.L."/>
            <person name="Salzberg S.L."/>
            <person name="Silva J.C."/>
            <person name="Haas B.J."/>
            <person name="Majoros W.H."/>
            <person name="Farzad M."/>
            <person name="Carlton J.M."/>
            <person name="Smith R.K. Jr."/>
            <person name="Garg J."/>
            <person name="Pearlman R.E."/>
            <person name="Karrer K.M."/>
            <person name="Sun L."/>
            <person name="Manning G."/>
            <person name="Elde N.C."/>
            <person name="Turkewitz A.P."/>
            <person name="Asai D.J."/>
            <person name="Wilkes D.E."/>
            <person name="Wang Y."/>
            <person name="Cai H."/>
            <person name="Collins K."/>
            <person name="Stewart B.A."/>
            <person name="Lee S.R."/>
            <person name="Wilamowska K."/>
            <person name="Weinberg Z."/>
            <person name="Ruzzo W.L."/>
            <person name="Wloga D."/>
            <person name="Gaertig J."/>
            <person name="Frankel J."/>
            <person name="Tsao C.-C."/>
            <person name="Gorovsky M.A."/>
            <person name="Keeling P.J."/>
            <person name="Waller R.F."/>
            <person name="Patron N.J."/>
            <person name="Cherry J.M."/>
            <person name="Stover N.A."/>
            <person name="Krieger C.J."/>
            <person name="del Toro C."/>
            <person name="Ryder H.F."/>
            <person name="Williamson S.C."/>
            <person name="Barbeau R.A."/>
            <person name="Hamilton E.P."/>
            <person name="Orias E."/>
        </authorList>
    </citation>
    <scope>NUCLEOTIDE SEQUENCE [LARGE SCALE GENOMIC DNA]</scope>
    <source>
        <strain evidence="4">SB210</strain>
    </source>
</reference>
<proteinExistence type="predicted"/>
<keyword evidence="2" id="KW-0812">Transmembrane</keyword>
<evidence type="ECO:0000256" key="2">
    <source>
        <dbReference type="SAM" id="Phobius"/>
    </source>
</evidence>
<feature type="transmembrane region" description="Helical" evidence="2">
    <location>
        <begin position="123"/>
        <end position="144"/>
    </location>
</feature>
<dbReference type="eggNOG" id="ENOG502R2UW">
    <property type="taxonomic scope" value="Eukaryota"/>
</dbReference>
<dbReference type="EMBL" id="GG662699">
    <property type="protein sequence ID" value="EAR96027.2"/>
    <property type="molecule type" value="Genomic_DNA"/>
</dbReference>
<protein>
    <submittedName>
        <fullName evidence="3">Tetratricopeptide repeat protein</fullName>
    </submittedName>
</protein>